<protein>
    <recommendedName>
        <fullName evidence="5">Proteasome subunit beta type protein</fullName>
    </recommendedName>
</protein>
<dbReference type="InterPro" id="IPR021709">
    <property type="entry name" value="DUF3292"/>
</dbReference>
<keyword evidence="2" id="KW-0812">Transmembrane</keyword>
<feature type="transmembrane region" description="Helical" evidence="2">
    <location>
        <begin position="89"/>
        <end position="116"/>
    </location>
</feature>
<sequence length="611" mass="67676">MPEPLIGGVTNENLFAMIRRFNKDVFDVRAVPPKKMTGLDLTEAWDDEHATDKITLHLQRAYLSIILGLSSFGKHVARLRSWKERNRTAAFCVTYFLAWIFNLLIPLTLGTLLVIVGSERARNNLFPPAPRALVSISTGGLQKPQAGQLGSIDTLTGAPEKAEGEAREEEAANFVDNIRHIIARAMGMHENKDREGDPLEGKIPKPMRKAVKSVKAAGSAPGHATGDLRDDQTQTPMEELLWDKAKPKVIEPVIKNLPHAIGEIVDNWERFAKIEVVLAPLFLASLFVPQYMIYKGTGFAIGFGLFGDPIITRGLKFLNEKFPRWKEMAEPKNNILRGVPTNNQLALTLLRIGEAHHSPLPPAPSMKATHTNNLPNVQIDEVPLPASQHEIRQAIEPSPMPKSTEDHSSSPSNPNDDSDSNEPSKPPHRHLSKFISLLKGHTKATVESKLAIDHVRAKAGSSKAQGHLGVLPKKKNLIYAGPAEFKARFHGEKGWLYIATTSTSPNSTSATEPRLLFITEDPRNQESKIDLADKSKILWEMAIKDIKRVKRATAFVSKPAEKAADWSQDTELLGSLEIDGEGKTWRFTAVPERDALFNRLVAVGGQRWENL</sequence>
<keyword evidence="4" id="KW-1185">Reference proteome</keyword>
<keyword evidence="2" id="KW-0472">Membrane</keyword>
<proteinExistence type="predicted"/>
<dbReference type="PANTHER" id="PTHR38694:SF1">
    <property type="entry name" value="PEROXIN DOMAIN-CONTAINING PROTEIN"/>
    <property type="match status" value="1"/>
</dbReference>
<evidence type="ECO:0000256" key="2">
    <source>
        <dbReference type="SAM" id="Phobius"/>
    </source>
</evidence>
<dbReference type="STRING" id="1745343.A0A2J6Q872"/>
<evidence type="ECO:0000313" key="3">
    <source>
        <dbReference type="EMBL" id="PMD22458.1"/>
    </source>
</evidence>
<gene>
    <name evidence="3" type="ORF">NA56DRAFT_598089</name>
</gene>
<dbReference type="Proteomes" id="UP000235672">
    <property type="component" value="Unassembled WGS sequence"/>
</dbReference>
<feature type="region of interest" description="Disordered" evidence="1">
    <location>
        <begin position="396"/>
        <end position="429"/>
    </location>
</feature>
<accession>A0A2J6Q872</accession>
<dbReference type="PANTHER" id="PTHR38694">
    <property type="entry name" value="CONSERVED EXPRESSED PROTEIN"/>
    <property type="match status" value="1"/>
</dbReference>
<dbReference type="Pfam" id="PF11696">
    <property type="entry name" value="DUF3292"/>
    <property type="match status" value="1"/>
</dbReference>
<keyword evidence="2" id="KW-1133">Transmembrane helix</keyword>
<dbReference type="AlphaFoldDB" id="A0A2J6Q872"/>
<organism evidence="3 4">
    <name type="scientific">Hyaloscypha hepaticicola</name>
    <dbReference type="NCBI Taxonomy" id="2082293"/>
    <lineage>
        <taxon>Eukaryota</taxon>
        <taxon>Fungi</taxon>
        <taxon>Dikarya</taxon>
        <taxon>Ascomycota</taxon>
        <taxon>Pezizomycotina</taxon>
        <taxon>Leotiomycetes</taxon>
        <taxon>Helotiales</taxon>
        <taxon>Hyaloscyphaceae</taxon>
        <taxon>Hyaloscypha</taxon>
    </lineage>
</organism>
<name>A0A2J6Q872_9HELO</name>
<evidence type="ECO:0008006" key="5">
    <source>
        <dbReference type="Google" id="ProtNLM"/>
    </source>
</evidence>
<dbReference type="EMBL" id="KZ613477">
    <property type="protein sequence ID" value="PMD22458.1"/>
    <property type="molecule type" value="Genomic_DNA"/>
</dbReference>
<dbReference type="OrthoDB" id="1708389at2759"/>
<evidence type="ECO:0000256" key="1">
    <source>
        <dbReference type="SAM" id="MobiDB-lite"/>
    </source>
</evidence>
<reference evidence="3 4" key="1">
    <citation type="submission" date="2016-05" db="EMBL/GenBank/DDBJ databases">
        <title>A degradative enzymes factory behind the ericoid mycorrhizal symbiosis.</title>
        <authorList>
            <consortium name="DOE Joint Genome Institute"/>
            <person name="Martino E."/>
            <person name="Morin E."/>
            <person name="Grelet G."/>
            <person name="Kuo A."/>
            <person name="Kohler A."/>
            <person name="Daghino S."/>
            <person name="Barry K."/>
            <person name="Choi C."/>
            <person name="Cichocki N."/>
            <person name="Clum A."/>
            <person name="Copeland A."/>
            <person name="Hainaut M."/>
            <person name="Haridas S."/>
            <person name="Labutti K."/>
            <person name="Lindquist E."/>
            <person name="Lipzen A."/>
            <person name="Khouja H.-R."/>
            <person name="Murat C."/>
            <person name="Ohm R."/>
            <person name="Olson A."/>
            <person name="Spatafora J."/>
            <person name="Veneault-Fourrey C."/>
            <person name="Henrissat B."/>
            <person name="Grigoriev I."/>
            <person name="Martin F."/>
            <person name="Perotto S."/>
        </authorList>
    </citation>
    <scope>NUCLEOTIDE SEQUENCE [LARGE SCALE GENOMIC DNA]</scope>
    <source>
        <strain evidence="3 4">UAMH 7357</strain>
    </source>
</reference>
<evidence type="ECO:0000313" key="4">
    <source>
        <dbReference type="Proteomes" id="UP000235672"/>
    </source>
</evidence>